<name>A0A1E3LXH9_9SPHN</name>
<organism evidence="10 11">
    <name type="scientific">Sphingomonas turrisvirgatae</name>
    <dbReference type="NCBI Taxonomy" id="1888892"/>
    <lineage>
        <taxon>Bacteria</taxon>
        <taxon>Pseudomonadati</taxon>
        <taxon>Pseudomonadota</taxon>
        <taxon>Alphaproteobacteria</taxon>
        <taxon>Sphingomonadales</taxon>
        <taxon>Sphingomonadaceae</taxon>
        <taxon>Sphingomonas</taxon>
    </lineage>
</organism>
<comment type="cofactor">
    <cofactor evidence="1 6">
        <name>FAD</name>
        <dbReference type="ChEBI" id="CHEBI:57692"/>
    </cofactor>
</comment>
<dbReference type="InterPro" id="IPR046373">
    <property type="entry name" value="Acyl-CoA_Oxase/DH_mid-dom_sf"/>
</dbReference>
<feature type="domain" description="Acyl-CoA oxidase/dehydrogenase middle" evidence="8">
    <location>
        <begin position="133"/>
        <end position="231"/>
    </location>
</feature>
<evidence type="ECO:0000259" key="9">
    <source>
        <dbReference type="Pfam" id="PF02771"/>
    </source>
</evidence>
<reference evidence="10 11" key="1">
    <citation type="submission" date="2016-08" db="EMBL/GenBank/DDBJ databases">
        <title>Draft genome of the agarase producing Sphingomonas sp. MCT13.</title>
        <authorList>
            <person name="D'Andrea M.M."/>
            <person name="Rossolini G.M."/>
            <person name="Thaller M.C."/>
        </authorList>
    </citation>
    <scope>NUCLEOTIDE SEQUENCE [LARGE SCALE GENOMIC DNA]</scope>
    <source>
        <strain evidence="10 11">MCT13</strain>
    </source>
</reference>
<comment type="similarity">
    <text evidence="2 6">Belongs to the acyl-CoA dehydrogenase family.</text>
</comment>
<keyword evidence="4 6" id="KW-0274">FAD</keyword>
<dbReference type="Gene3D" id="1.10.540.10">
    <property type="entry name" value="Acyl-CoA dehydrogenase/oxidase, N-terminal domain"/>
    <property type="match status" value="1"/>
</dbReference>
<dbReference type="InterPro" id="IPR036250">
    <property type="entry name" value="AcylCo_DH-like_C"/>
</dbReference>
<dbReference type="EMBL" id="MDDS01000014">
    <property type="protein sequence ID" value="ODP38433.1"/>
    <property type="molecule type" value="Genomic_DNA"/>
</dbReference>
<evidence type="ECO:0000259" key="7">
    <source>
        <dbReference type="Pfam" id="PF00441"/>
    </source>
</evidence>
<dbReference type="AlphaFoldDB" id="A0A1E3LXH9"/>
<dbReference type="Gene3D" id="1.20.140.10">
    <property type="entry name" value="Butyryl-CoA Dehydrogenase, subunit A, domain 3"/>
    <property type="match status" value="1"/>
</dbReference>
<dbReference type="FunFam" id="2.40.110.10:FF:000011">
    <property type="entry name" value="Acyl-CoA dehydrogenase FadE34"/>
    <property type="match status" value="1"/>
</dbReference>
<evidence type="ECO:0000313" key="10">
    <source>
        <dbReference type="EMBL" id="ODP38433.1"/>
    </source>
</evidence>
<evidence type="ECO:0000313" key="11">
    <source>
        <dbReference type="Proteomes" id="UP000094487"/>
    </source>
</evidence>
<keyword evidence="5 6" id="KW-0560">Oxidoreductase</keyword>
<evidence type="ECO:0000256" key="1">
    <source>
        <dbReference type="ARBA" id="ARBA00001974"/>
    </source>
</evidence>
<evidence type="ECO:0000256" key="5">
    <source>
        <dbReference type="ARBA" id="ARBA00023002"/>
    </source>
</evidence>
<dbReference type="PANTHER" id="PTHR43292:SF4">
    <property type="entry name" value="ACYL-COA DEHYDROGENASE FADE34"/>
    <property type="match status" value="1"/>
</dbReference>
<dbReference type="Gene3D" id="2.40.110.10">
    <property type="entry name" value="Butyryl-CoA Dehydrogenase, subunit A, domain 2"/>
    <property type="match status" value="1"/>
</dbReference>
<dbReference type="SUPFAM" id="SSF56645">
    <property type="entry name" value="Acyl-CoA dehydrogenase NM domain-like"/>
    <property type="match status" value="1"/>
</dbReference>
<dbReference type="Proteomes" id="UP000094487">
    <property type="component" value="Unassembled WGS sequence"/>
</dbReference>
<gene>
    <name evidence="10" type="ORF">BFL28_13705</name>
</gene>
<comment type="caution">
    <text evidence="10">The sequence shown here is derived from an EMBL/GenBank/DDBJ whole genome shotgun (WGS) entry which is preliminary data.</text>
</comment>
<accession>A0A1E3LXH9</accession>
<dbReference type="InterPro" id="IPR037069">
    <property type="entry name" value="AcylCoA_DH/ox_N_sf"/>
</dbReference>
<dbReference type="GO" id="GO:0050660">
    <property type="term" value="F:flavin adenine dinucleotide binding"/>
    <property type="evidence" value="ECO:0007669"/>
    <property type="project" value="InterPro"/>
</dbReference>
<dbReference type="InterPro" id="IPR006091">
    <property type="entry name" value="Acyl-CoA_Oxase/DH_mid-dom"/>
</dbReference>
<evidence type="ECO:0000256" key="3">
    <source>
        <dbReference type="ARBA" id="ARBA00022630"/>
    </source>
</evidence>
<dbReference type="GO" id="GO:0005886">
    <property type="term" value="C:plasma membrane"/>
    <property type="evidence" value="ECO:0007669"/>
    <property type="project" value="TreeGrafter"/>
</dbReference>
<dbReference type="InterPro" id="IPR009075">
    <property type="entry name" value="AcylCo_DH/oxidase_C"/>
</dbReference>
<dbReference type="OrthoDB" id="9780544at2"/>
<evidence type="ECO:0000256" key="2">
    <source>
        <dbReference type="ARBA" id="ARBA00009347"/>
    </source>
</evidence>
<keyword evidence="3 6" id="KW-0285">Flavoprotein</keyword>
<feature type="domain" description="Acyl-CoA dehydrogenase/oxidase C-terminal" evidence="7">
    <location>
        <begin position="243"/>
        <end position="395"/>
    </location>
</feature>
<evidence type="ECO:0000256" key="4">
    <source>
        <dbReference type="ARBA" id="ARBA00022827"/>
    </source>
</evidence>
<dbReference type="Pfam" id="PF02771">
    <property type="entry name" value="Acyl-CoA_dh_N"/>
    <property type="match status" value="1"/>
</dbReference>
<proteinExistence type="inferred from homology"/>
<protein>
    <submittedName>
        <fullName evidence="10">Acyl-CoA dehydrogenase</fullName>
    </submittedName>
</protein>
<dbReference type="InterPro" id="IPR009100">
    <property type="entry name" value="AcylCoA_DH/oxidase_NM_dom_sf"/>
</dbReference>
<dbReference type="GO" id="GO:0016627">
    <property type="term" value="F:oxidoreductase activity, acting on the CH-CH group of donors"/>
    <property type="evidence" value="ECO:0007669"/>
    <property type="project" value="InterPro"/>
</dbReference>
<feature type="domain" description="Acyl-CoA dehydrogenase/oxidase N-terminal" evidence="9">
    <location>
        <begin position="13"/>
        <end position="128"/>
    </location>
</feature>
<dbReference type="SUPFAM" id="SSF47203">
    <property type="entry name" value="Acyl-CoA dehydrogenase C-terminal domain-like"/>
    <property type="match status" value="1"/>
</dbReference>
<dbReference type="RefSeq" id="WP_069319865.1">
    <property type="nucleotide sequence ID" value="NZ_MDDS01000014.1"/>
</dbReference>
<dbReference type="Pfam" id="PF02770">
    <property type="entry name" value="Acyl-CoA_dh_M"/>
    <property type="match status" value="1"/>
</dbReference>
<dbReference type="PANTHER" id="PTHR43292">
    <property type="entry name" value="ACYL-COA DEHYDROGENASE"/>
    <property type="match status" value="1"/>
</dbReference>
<keyword evidence="11" id="KW-1185">Reference proteome</keyword>
<dbReference type="InterPro" id="IPR052161">
    <property type="entry name" value="Mycobact_Acyl-CoA_DH"/>
</dbReference>
<sequence>MSDAQRLDAAPAEELLAYRARARAWLAQHAPAFSGAARAGLSADEDLALGRAWQRLKSEHGYACITLPRAYGGGGGSELEKIVFGEEELKYDLPTVYFGVSLGMPVPMMLRYATPEVAEKLLPPAICGDDIWCQLFSEPAAGSDLAALRMRATPATRGGVEGWLLNGQKVWTSWAQYASWGIIVARSDPAAPKHAGLTFFYLDMRSPGVEVRQIRKLAGETEINEVFFNDVFVPDSQRMGPVGAGFRVAIETLMIERYSVSDESLSGPAIEKFVCFAQDARINGKPALEDGEVRALVADTLVERQGLRSIHRRALEAIGAGREPGPEGAIRKLLLGRRRQQVGATALDLLGPAGAALTEGLTTVQDFAWSWIDSPGPRIAGGTDEILRNTIAEKVLGLPQDHRPDKGVPFNQPR</sequence>
<dbReference type="InterPro" id="IPR013786">
    <property type="entry name" value="AcylCoA_DH/ox_N"/>
</dbReference>
<dbReference type="Pfam" id="PF00441">
    <property type="entry name" value="Acyl-CoA_dh_1"/>
    <property type="match status" value="1"/>
</dbReference>
<evidence type="ECO:0000259" key="8">
    <source>
        <dbReference type="Pfam" id="PF02770"/>
    </source>
</evidence>
<evidence type="ECO:0000256" key="6">
    <source>
        <dbReference type="RuleBase" id="RU362125"/>
    </source>
</evidence>
<dbReference type="STRING" id="1888892.BFL28_13705"/>